<evidence type="ECO:0000256" key="1">
    <source>
        <dbReference type="SAM" id="MobiDB-lite"/>
    </source>
</evidence>
<name>A0ABT7N4V4_9BURK</name>
<feature type="domain" description="Flagellar hook-length control protein-like C-terminal" evidence="2">
    <location>
        <begin position="346"/>
        <end position="424"/>
    </location>
</feature>
<evidence type="ECO:0000313" key="3">
    <source>
        <dbReference type="EMBL" id="MDM0042973.1"/>
    </source>
</evidence>
<gene>
    <name evidence="3" type="ORF">QTH91_00625</name>
</gene>
<feature type="compositionally biased region" description="Low complexity" evidence="1">
    <location>
        <begin position="203"/>
        <end position="214"/>
    </location>
</feature>
<dbReference type="Pfam" id="PF02120">
    <property type="entry name" value="Flg_hook"/>
    <property type="match status" value="1"/>
</dbReference>
<evidence type="ECO:0000259" key="2">
    <source>
        <dbReference type="Pfam" id="PF02120"/>
    </source>
</evidence>
<comment type="caution">
    <text evidence="3">The sequence shown here is derived from an EMBL/GenBank/DDBJ whole genome shotgun (WGS) entry which is preliminary data.</text>
</comment>
<dbReference type="InterPro" id="IPR038610">
    <property type="entry name" value="FliK-like_C_sf"/>
</dbReference>
<reference evidence="3" key="1">
    <citation type="submission" date="2023-06" db="EMBL/GenBank/DDBJ databases">
        <authorList>
            <person name="Jiang Y."/>
            <person name="Liu Q."/>
        </authorList>
    </citation>
    <scope>NUCLEOTIDE SEQUENCE</scope>
    <source>
        <strain evidence="3">CGMCC 1.12089</strain>
    </source>
</reference>
<keyword evidence="3" id="KW-0969">Cilium</keyword>
<dbReference type="Proteomes" id="UP001174908">
    <property type="component" value="Unassembled WGS sequence"/>
</dbReference>
<keyword evidence="3" id="KW-0966">Cell projection</keyword>
<sequence length="429" mass="43952">MIGLSTLIDSLLAANAGRRVDVAAIKPEAEIGATGEVPLVQRAENEVRLPSRAAMERLLPSTVADAPHPSGKDGAGAPESSVEFEWSAAARIIRSVLAQERGDAGPVRGTTALWTASAAASSLAGSLAGAVEHSGLFYEAHLAQFAVGARTLAQMQAEPQARWLGAKMADASAAQAAPQPADIPSAGSLQAGVMAAVPLPAAAEHPAPHSPGSAGQSEQDHASSSPDADPAAGAPATSPAALTQEASRMQAAYRWTAAHAAAEGGAPSTLELDDSGAAAIDRSTRVSGDGLQPPQAVTLVHQQLDLLATSVFRWNGFAWPGVPMAWSIQAPSQEREHEDAASAHEQAPVAERVWLTTLSMQLPHMGTVDVRLGVAGDAVQANLTAEQDASVRLAASSGESLAGRMEAAGLRLREFQVRAAEAQTPEQAA</sequence>
<organism evidence="3 4">
    <name type="scientific">Variovorax dokdonensis</name>
    <dbReference type="NCBI Taxonomy" id="344883"/>
    <lineage>
        <taxon>Bacteria</taxon>
        <taxon>Pseudomonadati</taxon>
        <taxon>Pseudomonadota</taxon>
        <taxon>Betaproteobacteria</taxon>
        <taxon>Burkholderiales</taxon>
        <taxon>Comamonadaceae</taxon>
        <taxon>Variovorax</taxon>
    </lineage>
</organism>
<accession>A0ABT7N4V4</accession>
<dbReference type="EMBL" id="JASZYV010000001">
    <property type="protein sequence ID" value="MDM0042973.1"/>
    <property type="molecule type" value="Genomic_DNA"/>
</dbReference>
<dbReference type="RefSeq" id="WP_286658102.1">
    <property type="nucleotide sequence ID" value="NZ_JASZYV010000001.1"/>
</dbReference>
<keyword evidence="4" id="KW-1185">Reference proteome</keyword>
<proteinExistence type="predicted"/>
<dbReference type="InterPro" id="IPR021136">
    <property type="entry name" value="Flagellar_hook_control-like_C"/>
</dbReference>
<feature type="compositionally biased region" description="Low complexity" evidence="1">
    <location>
        <begin position="222"/>
        <end position="241"/>
    </location>
</feature>
<evidence type="ECO:0000313" key="4">
    <source>
        <dbReference type="Proteomes" id="UP001174908"/>
    </source>
</evidence>
<dbReference type="Gene3D" id="3.30.750.140">
    <property type="match status" value="1"/>
</dbReference>
<feature type="region of interest" description="Disordered" evidence="1">
    <location>
        <begin position="203"/>
        <end position="245"/>
    </location>
</feature>
<keyword evidence="3" id="KW-0282">Flagellum</keyword>
<protein>
    <submittedName>
        <fullName evidence="3">Flagellar hook-length control protein FliK</fullName>
    </submittedName>
</protein>